<feature type="transmembrane region" description="Helical" evidence="1">
    <location>
        <begin position="187"/>
        <end position="209"/>
    </location>
</feature>
<sequence length="375" mass="39571">MSGGVYSAMTAVFALVVLPPARYGAFSILYLLFAFGISVQYSVVNEAWARMRLKAPWPAFSGALLALSVVFGCAVVVAAVSLPTLAGHWWIFALAVICALYRNGARYFSVAQGELRRALFSDVAGIVAFALSAVVSVGAGFDSLQMVAITWLASAAASCVLLRLPRLGRGGGPLSWVVSHGSQIKPLLIDSLLMDLGAIGTPFLLAGFLGTARFGVYRAVSNVALPIRLLIDPIRPALGRTPPRMLFNPRSLAAVAAATIVLAAGCFIALAWLVPLIGIRLGTLTSLEPFALQSGIFVAGSLVGTLYYIVCRTNASRSQIVSGRVVQTVLVVLMPILGFLVLGLNGAIWGFALSSLISGLVWMWLAFRAGSARRD</sequence>
<accession>A0A5C8UJ10</accession>
<dbReference type="RefSeq" id="WP_147784935.1">
    <property type="nucleotide sequence ID" value="NZ_VRMG01000015.1"/>
</dbReference>
<evidence type="ECO:0008006" key="4">
    <source>
        <dbReference type="Google" id="ProtNLM"/>
    </source>
</evidence>
<keyword evidence="1" id="KW-0472">Membrane</keyword>
<comment type="caution">
    <text evidence="2">The sequence shown here is derived from an EMBL/GenBank/DDBJ whole genome shotgun (WGS) entry which is preliminary data.</text>
</comment>
<evidence type="ECO:0000313" key="3">
    <source>
        <dbReference type="Proteomes" id="UP000321379"/>
    </source>
</evidence>
<feature type="transmembrane region" description="Helical" evidence="1">
    <location>
        <begin position="86"/>
        <end position="102"/>
    </location>
</feature>
<protein>
    <recommendedName>
        <fullName evidence="4">Oligosaccharide flippase family protein</fullName>
    </recommendedName>
</protein>
<feature type="transmembrane region" description="Helical" evidence="1">
    <location>
        <begin position="56"/>
        <end position="80"/>
    </location>
</feature>
<feature type="transmembrane region" description="Helical" evidence="1">
    <location>
        <begin position="290"/>
        <end position="309"/>
    </location>
</feature>
<dbReference type="AlphaFoldDB" id="A0A5C8UJ10"/>
<keyword evidence="1" id="KW-0812">Transmembrane</keyword>
<proteinExistence type="predicted"/>
<feature type="transmembrane region" description="Helical" evidence="1">
    <location>
        <begin position="321"/>
        <end position="342"/>
    </location>
</feature>
<gene>
    <name evidence="2" type="ORF">FVP33_17230</name>
</gene>
<evidence type="ECO:0000256" key="1">
    <source>
        <dbReference type="SAM" id="Phobius"/>
    </source>
</evidence>
<organism evidence="2 3">
    <name type="scientific">Lacisediminihabitans profunda</name>
    <dbReference type="NCBI Taxonomy" id="2594790"/>
    <lineage>
        <taxon>Bacteria</taxon>
        <taxon>Bacillati</taxon>
        <taxon>Actinomycetota</taxon>
        <taxon>Actinomycetes</taxon>
        <taxon>Micrococcales</taxon>
        <taxon>Microbacteriaceae</taxon>
        <taxon>Lacisediminihabitans</taxon>
    </lineage>
</organism>
<dbReference type="EMBL" id="VRMG01000015">
    <property type="protein sequence ID" value="TXN28221.1"/>
    <property type="molecule type" value="Genomic_DNA"/>
</dbReference>
<dbReference type="Proteomes" id="UP000321379">
    <property type="component" value="Unassembled WGS sequence"/>
</dbReference>
<keyword evidence="3" id="KW-1185">Reference proteome</keyword>
<keyword evidence="1" id="KW-1133">Transmembrane helix</keyword>
<feature type="transmembrane region" description="Helical" evidence="1">
    <location>
        <begin position="252"/>
        <end position="278"/>
    </location>
</feature>
<reference evidence="2 3" key="1">
    <citation type="submission" date="2019-08" db="EMBL/GenBank/DDBJ databases">
        <title>Bacterial whole genome sequence for Glaciihabitans sp. CHu50b-6-2.</title>
        <authorList>
            <person name="Jin L."/>
        </authorList>
    </citation>
    <scope>NUCLEOTIDE SEQUENCE [LARGE SCALE GENOMIC DNA]</scope>
    <source>
        <strain evidence="2 3">CHu50b-6-2</strain>
    </source>
</reference>
<feature type="transmembrane region" description="Helical" evidence="1">
    <location>
        <begin position="348"/>
        <end position="367"/>
    </location>
</feature>
<feature type="transmembrane region" description="Helical" evidence="1">
    <location>
        <begin position="123"/>
        <end position="141"/>
    </location>
</feature>
<feature type="transmembrane region" description="Helical" evidence="1">
    <location>
        <begin position="23"/>
        <end position="44"/>
    </location>
</feature>
<name>A0A5C8UJ10_9MICO</name>
<evidence type="ECO:0000313" key="2">
    <source>
        <dbReference type="EMBL" id="TXN28221.1"/>
    </source>
</evidence>